<keyword evidence="4" id="KW-0862">Zinc</keyword>
<dbReference type="InterPro" id="IPR036866">
    <property type="entry name" value="RibonucZ/Hydroxyglut_hydro"/>
</dbReference>
<dbReference type="GO" id="GO:0016787">
    <property type="term" value="F:hydrolase activity"/>
    <property type="evidence" value="ECO:0007669"/>
    <property type="project" value="UniProtKB-KW"/>
</dbReference>
<comment type="cofactor">
    <cofactor evidence="1">
        <name>Zn(2+)</name>
        <dbReference type="ChEBI" id="CHEBI:29105"/>
    </cofactor>
</comment>
<dbReference type="CDD" id="cd06262">
    <property type="entry name" value="metallo-hydrolase-like_MBL-fold"/>
    <property type="match status" value="1"/>
</dbReference>
<evidence type="ECO:0000256" key="3">
    <source>
        <dbReference type="ARBA" id="ARBA00022801"/>
    </source>
</evidence>
<dbReference type="GO" id="GO:0046872">
    <property type="term" value="F:metal ion binding"/>
    <property type="evidence" value="ECO:0007669"/>
    <property type="project" value="UniProtKB-KW"/>
</dbReference>
<dbReference type="Pfam" id="PF00753">
    <property type="entry name" value="Lactamase_B"/>
    <property type="match status" value="1"/>
</dbReference>
<evidence type="ECO:0000313" key="8">
    <source>
        <dbReference type="EMBL" id="CAB5024631.1"/>
    </source>
</evidence>
<evidence type="ECO:0000259" key="5">
    <source>
        <dbReference type="SMART" id="SM00849"/>
    </source>
</evidence>
<accession>A0A6J7C818</accession>
<feature type="domain" description="Metallo-beta-lactamase" evidence="5">
    <location>
        <begin position="12"/>
        <end position="206"/>
    </location>
</feature>
<dbReference type="SUPFAM" id="SSF56281">
    <property type="entry name" value="Metallo-hydrolase/oxidoreductase"/>
    <property type="match status" value="1"/>
</dbReference>
<gene>
    <name evidence="6" type="ORF">UFOPK3268_01660</name>
    <name evidence="7" type="ORF">UFOPK3752_00945</name>
    <name evidence="8" type="ORF">UFOPK4150_00451</name>
</gene>
<dbReference type="InterPro" id="IPR001279">
    <property type="entry name" value="Metallo-B-lactamas"/>
</dbReference>
<dbReference type="PANTHER" id="PTHR46233">
    <property type="entry name" value="HYDROXYACYLGLUTATHIONE HYDROLASE GLOC"/>
    <property type="match status" value="1"/>
</dbReference>
<keyword evidence="2" id="KW-0479">Metal-binding</keyword>
<sequence>MLVVGFPAGPWGTNCYVLARSAGEQCVIVDPGKDSASGIDDIIRQHGLAPVAVILTHGHIDHVWSVVPVCGARGIPAYLHPSDRALLTDPGAGLSGESRRMLASMTGGTLEAAEPDDLRELTDGLVLEIAGLDLVVDHAPGHTAGSVMFRTAGDGDVPPVLLSGDVLFEGSIGRTDLPGGDHASMLRSLRVKILPLGDETVVLPGHGNSTTIGRERANNPYVTALLSRSVDAGPAAQTRGM</sequence>
<evidence type="ECO:0000256" key="4">
    <source>
        <dbReference type="ARBA" id="ARBA00022833"/>
    </source>
</evidence>
<dbReference type="InterPro" id="IPR051453">
    <property type="entry name" value="MBL_Glyoxalase_II"/>
</dbReference>
<evidence type="ECO:0000313" key="6">
    <source>
        <dbReference type="EMBL" id="CAB4852439.1"/>
    </source>
</evidence>
<dbReference type="SMART" id="SM00849">
    <property type="entry name" value="Lactamase_B"/>
    <property type="match status" value="1"/>
</dbReference>
<dbReference type="EMBL" id="CAFBIZ010000269">
    <property type="protein sequence ID" value="CAB4852439.1"/>
    <property type="molecule type" value="Genomic_DNA"/>
</dbReference>
<dbReference type="PANTHER" id="PTHR46233:SF3">
    <property type="entry name" value="HYDROXYACYLGLUTATHIONE HYDROLASE GLOC"/>
    <property type="match status" value="1"/>
</dbReference>
<organism evidence="6">
    <name type="scientific">freshwater metagenome</name>
    <dbReference type="NCBI Taxonomy" id="449393"/>
    <lineage>
        <taxon>unclassified sequences</taxon>
        <taxon>metagenomes</taxon>
        <taxon>ecological metagenomes</taxon>
    </lineage>
</organism>
<keyword evidence="3" id="KW-0378">Hydrolase</keyword>
<evidence type="ECO:0000256" key="2">
    <source>
        <dbReference type="ARBA" id="ARBA00022723"/>
    </source>
</evidence>
<proteinExistence type="predicted"/>
<dbReference type="Gene3D" id="3.60.15.10">
    <property type="entry name" value="Ribonuclease Z/Hydroxyacylglutathione hydrolase-like"/>
    <property type="match status" value="1"/>
</dbReference>
<evidence type="ECO:0000313" key="7">
    <source>
        <dbReference type="EMBL" id="CAB4939192.1"/>
    </source>
</evidence>
<protein>
    <submittedName>
        <fullName evidence="6">Unannotated protein</fullName>
    </submittedName>
</protein>
<name>A0A6J7C818_9ZZZZ</name>
<dbReference type="EMBL" id="CAFBPU010000007">
    <property type="protein sequence ID" value="CAB5024631.1"/>
    <property type="molecule type" value="Genomic_DNA"/>
</dbReference>
<evidence type="ECO:0000256" key="1">
    <source>
        <dbReference type="ARBA" id="ARBA00001947"/>
    </source>
</evidence>
<reference evidence="6" key="1">
    <citation type="submission" date="2020-05" db="EMBL/GenBank/DDBJ databases">
        <authorList>
            <person name="Chiriac C."/>
            <person name="Salcher M."/>
            <person name="Ghai R."/>
            <person name="Kavagutti S V."/>
        </authorList>
    </citation>
    <scope>NUCLEOTIDE SEQUENCE</scope>
</reference>
<dbReference type="AlphaFoldDB" id="A0A6J7C818"/>
<dbReference type="EMBL" id="CAFBND010000029">
    <property type="protein sequence ID" value="CAB4939192.1"/>
    <property type="molecule type" value="Genomic_DNA"/>
</dbReference>